<comment type="caution">
    <text evidence="7">The sequence shown here is derived from an EMBL/GenBank/DDBJ whole genome shotgun (WGS) entry which is preliminary data.</text>
</comment>
<evidence type="ECO:0000256" key="5">
    <source>
        <dbReference type="ARBA" id="ARBA00023136"/>
    </source>
</evidence>
<gene>
    <name evidence="7" type="ORF">ACFOEE_11990</name>
</gene>
<evidence type="ECO:0000256" key="3">
    <source>
        <dbReference type="ARBA" id="ARBA00022692"/>
    </source>
</evidence>
<feature type="transmembrane region" description="Helical" evidence="6">
    <location>
        <begin position="107"/>
        <end position="124"/>
    </location>
</feature>
<keyword evidence="8" id="KW-1185">Reference proteome</keyword>
<feature type="transmembrane region" description="Helical" evidence="6">
    <location>
        <begin position="12"/>
        <end position="33"/>
    </location>
</feature>
<evidence type="ECO:0000256" key="2">
    <source>
        <dbReference type="ARBA" id="ARBA00022475"/>
    </source>
</evidence>
<evidence type="ECO:0000256" key="1">
    <source>
        <dbReference type="ARBA" id="ARBA00004651"/>
    </source>
</evidence>
<keyword evidence="2" id="KW-1003">Cell membrane</keyword>
<keyword evidence="4 6" id="KW-1133">Transmembrane helix</keyword>
<dbReference type="InterPro" id="IPR005598">
    <property type="entry name" value="ATP_synth_I"/>
</dbReference>
<evidence type="ECO:0000256" key="4">
    <source>
        <dbReference type="ARBA" id="ARBA00022989"/>
    </source>
</evidence>
<sequence length="125" mass="13580">MTNRLAQPLQLAALKTVACQACVTLVSAVFVFVCWGANAGFSALLGGLTAVLPNLLFAWYAFRFVGASKTRQVYASIKRGSGLKFLLTVLMFGACFKFLAISALPFFVVYVIALFALWSAPIFFH</sequence>
<accession>A0ABV7CL33</accession>
<dbReference type="Pfam" id="PF03899">
    <property type="entry name" value="ATP-synt_I"/>
    <property type="match status" value="1"/>
</dbReference>
<evidence type="ECO:0000313" key="7">
    <source>
        <dbReference type="EMBL" id="MFC3033241.1"/>
    </source>
</evidence>
<proteinExistence type="predicted"/>
<evidence type="ECO:0000313" key="8">
    <source>
        <dbReference type="Proteomes" id="UP001595453"/>
    </source>
</evidence>
<dbReference type="Proteomes" id="UP001595453">
    <property type="component" value="Unassembled WGS sequence"/>
</dbReference>
<feature type="transmembrane region" description="Helical" evidence="6">
    <location>
        <begin position="39"/>
        <end position="62"/>
    </location>
</feature>
<dbReference type="RefSeq" id="WP_377124527.1">
    <property type="nucleotide sequence ID" value="NZ_JBHRSD010000018.1"/>
</dbReference>
<keyword evidence="5 6" id="KW-0472">Membrane</keyword>
<organism evidence="7 8">
    <name type="scientific">Pseudoalteromonas fenneropenaei</name>
    <dbReference type="NCBI Taxonomy" id="1737459"/>
    <lineage>
        <taxon>Bacteria</taxon>
        <taxon>Pseudomonadati</taxon>
        <taxon>Pseudomonadota</taxon>
        <taxon>Gammaproteobacteria</taxon>
        <taxon>Alteromonadales</taxon>
        <taxon>Pseudoalteromonadaceae</taxon>
        <taxon>Pseudoalteromonas</taxon>
    </lineage>
</organism>
<protein>
    <submittedName>
        <fullName evidence="7">ATP synthase subunit I</fullName>
    </submittedName>
</protein>
<keyword evidence="3 6" id="KW-0812">Transmembrane</keyword>
<comment type="subcellular location">
    <subcellularLocation>
        <location evidence="1">Cell membrane</location>
        <topology evidence="1">Multi-pass membrane protein</topology>
    </subcellularLocation>
</comment>
<reference evidence="8" key="1">
    <citation type="journal article" date="2019" name="Int. J. Syst. Evol. Microbiol.">
        <title>The Global Catalogue of Microorganisms (GCM) 10K type strain sequencing project: providing services to taxonomists for standard genome sequencing and annotation.</title>
        <authorList>
            <consortium name="The Broad Institute Genomics Platform"/>
            <consortium name="The Broad Institute Genome Sequencing Center for Infectious Disease"/>
            <person name="Wu L."/>
            <person name="Ma J."/>
        </authorList>
    </citation>
    <scope>NUCLEOTIDE SEQUENCE [LARGE SCALE GENOMIC DNA]</scope>
    <source>
        <strain evidence="8">KCTC 42730</strain>
    </source>
</reference>
<name>A0ABV7CL33_9GAMM</name>
<dbReference type="EMBL" id="JBHRSD010000018">
    <property type="protein sequence ID" value="MFC3033241.1"/>
    <property type="molecule type" value="Genomic_DNA"/>
</dbReference>
<evidence type="ECO:0000256" key="6">
    <source>
        <dbReference type="SAM" id="Phobius"/>
    </source>
</evidence>